<evidence type="ECO:0000313" key="1">
    <source>
        <dbReference type="EMBL" id="GBP75451.1"/>
    </source>
</evidence>
<dbReference type="AlphaFoldDB" id="A0A4C1YGF0"/>
<gene>
    <name evidence="1" type="ORF">EVAR_53263_1</name>
</gene>
<proteinExistence type="predicted"/>
<reference evidence="1 2" key="1">
    <citation type="journal article" date="2019" name="Commun. Biol.">
        <title>The bagworm genome reveals a unique fibroin gene that provides high tensile strength.</title>
        <authorList>
            <person name="Kono N."/>
            <person name="Nakamura H."/>
            <person name="Ohtoshi R."/>
            <person name="Tomita M."/>
            <person name="Numata K."/>
            <person name="Arakawa K."/>
        </authorList>
    </citation>
    <scope>NUCLEOTIDE SEQUENCE [LARGE SCALE GENOMIC DNA]</scope>
</reference>
<sequence>MDRASELVVSVDSKSNKLIKQDVSMFKSKTEQKQRVSTSKSNKFNKPMVFQAAIAITSMMPTTITMTIPTKKTKRGRGMLDQSKQAKSLSIPSSARVDIERILSSYISGDHAVNDYPDLDLALDSEPDLAFDLDSCPIQIAVLPLIQFRRNYPKGTHTRTESARTTTIFLLHNNLSHVLDSDANPALHIRCNIDGCAGVGRPRRGRAPAAAAPGSGGALGECGARRGTNPITRHAETCRLNFTRKHDYCTGAHPPRMPEQPTPSRSGRCALFAPHATCTPLCFFRVIYRPASFISNIR</sequence>
<evidence type="ECO:0000313" key="2">
    <source>
        <dbReference type="Proteomes" id="UP000299102"/>
    </source>
</evidence>
<organism evidence="1 2">
    <name type="scientific">Eumeta variegata</name>
    <name type="common">Bagworm moth</name>
    <name type="synonym">Eumeta japonica</name>
    <dbReference type="NCBI Taxonomy" id="151549"/>
    <lineage>
        <taxon>Eukaryota</taxon>
        <taxon>Metazoa</taxon>
        <taxon>Ecdysozoa</taxon>
        <taxon>Arthropoda</taxon>
        <taxon>Hexapoda</taxon>
        <taxon>Insecta</taxon>
        <taxon>Pterygota</taxon>
        <taxon>Neoptera</taxon>
        <taxon>Endopterygota</taxon>
        <taxon>Lepidoptera</taxon>
        <taxon>Glossata</taxon>
        <taxon>Ditrysia</taxon>
        <taxon>Tineoidea</taxon>
        <taxon>Psychidae</taxon>
        <taxon>Oiketicinae</taxon>
        <taxon>Eumeta</taxon>
    </lineage>
</organism>
<comment type="caution">
    <text evidence="1">The sequence shown here is derived from an EMBL/GenBank/DDBJ whole genome shotgun (WGS) entry which is preliminary data.</text>
</comment>
<accession>A0A4C1YGF0</accession>
<name>A0A4C1YGF0_EUMVA</name>
<dbReference type="EMBL" id="BGZK01001249">
    <property type="protein sequence ID" value="GBP75451.1"/>
    <property type="molecule type" value="Genomic_DNA"/>
</dbReference>
<dbReference type="Proteomes" id="UP000299102">
    <property type="component" value="Unassembled WGS sequence"/>
</dbReference>
<keyword evidence="2" id="KW-1185">Reference proteome</keyword>
<protein>
    <submittedName>
        <fullName evidence="1">Uncharacterized protein</fullName>
    </submittedName>
</protein>